<comment type="caution">
    <text evidence="2">The sequence shown here is derived from an EMBL/GenBank/DDBJ whole genome shotgun (WGS) entry which is preliminary data.</text>
</comment>
<dbReference type="RefSeq" id="WP_274691063.1">
    <property type="nucleotide sequence ID" value="NZ_JAPMOU010000041.1"/>
</dbReference>
<dbReference type="EMBL" id="JAPMOU010000041">
    <property type="protein sequence ID" value="MDE1464754.1"/>
    <property type="molecule type" value="Genomic_DNA"/>
</dbReference>
<dbReference type="Proteomes" id="UP001528823">
    <property type="component" value="Unassembled WGS sequence"/>
</dbReference>
<sequence length="152" mass="17000">MASNNFKPKLLSVKLFVGSLLVSSAVSAESTSSSRGYETRPYSHIRFFKSDKISEQGVAKALYQTLDNPSKVSRQLLTGALAKGLDSLDMLEPVEDTVKYVKENTEFNFGQCGEVKLRKQLRAVTCIKGFGSVQLKSDYDLDEVAIEFEWRF</sequence>
<evidence type="ECO:0000313" key="2">
    <source>
        <dbReference type="EMBL" id="MDE1464754.1"/>
    </source>
</evidence>
<organism evidence="2 3">
    <name type="scientific">Spartinivicinus poritis</name>
    <dbReference type="NCBI Taxonomy" id="2994640"/>
    <lineage>
        <taxon>Bacteria</taxon>
        <taxon>Pseudomonadati</taxon>
        <taxon>Pseudomonadota</taxon>
        <taxon>Gammaproteobacteria</taxon>
        <taxon>Oceanospirillales</taxon>
        <taxon>Zooshikellaceae</taxon>
        <taxon>Spartinivicinus</taxon>
    </lineage>
</organism>
<feature type="signal peptide" evidence="1">
    <location>
        <begin position="1"/>
        <end position="28"/>
    </location>
</feature>
<gene>
    <name evidence="2" type="ORF">ORQ98_22595</name>
</gene>
<keyword evidence="1" id="KW-0732">Signal</keyword>
<accession>A0ABT5UEE7</accession>
<proteinExistence type="predicted"/>
<feature type="chain" id="PRO_5046155288" evidence="1">
    <location>
        <begin position="29"/>
        <end position="152"/>
    </location>
</feature>
<keyword evidence="3" id="KW-1185">Reference proteome</keyword>
<name>A0ABT5UEE7_9GAMM</name>
<protein>
    <submittedName>
        <fullName evidence="2">Uncharacterized protein</fullName>
    </submittedName>
</protein>
<evidence type="ECO:0000313" key="3">
    <source>
        <dbReference type="Proteomes" id="UP001528823"/>
    </source>
</evidence>
<reference evidence="2 3" key="1">
    <citation type="submission" date="2022-11" db="EMBL/GenBank/DDBJ databases">
        <title>Spartinivicinus poritis sp. nov., isolated from scleractinian coral Porites lutea.</title>
        <authorList>
            <person name="Zhang G."/>
            <person name="Cai L."/>
            <person name="Wei Q."/>
        </authorList>
    </citation>
    <scope>NUCLEOTIDE SEQUENCE [LARGE SCALE GENOMIC DNA]</scope>
    <source>
        <strain evidence="2 3">A2-2</strain>
    </source>
</reference>
<evidence type="ECO:0000256" key="1">
    <source>
        <dbReference type="SAM" id="SignalP"/>
    </source>
</evidence>